<dbReference type="PROSITE" id="PS51186">
    <property type="entry name" value="GNAT"/>
    <property type="match status" value="1"/>
</dbReference>
<dbReference type="Gene3D" id="3.40.630.30">
    <property type="match status" value="1"/>
</dbReference>
<accession>A0A940WZ28</accession>
<evidence type="ECO:0000313" key="2">
    <source>
        <dbReference type="EMBL" id="MBP3950739.1"/>
    </source>
</evidence>
<evidence type="ECO:0000259" key="1">
    <source>
        <dbReference type="PROSITE" id="PS51186"/>
    </source>
</evidence>
<keyword evidence="3" id="KW-1185">Reference proteome</keyword>
<dbReference type="InterPro" id="IPR053144">
    <property type="entry name" value="Acetyltransferase_Butenolide"/>
</dbReference>
<evidence type="ECO:0000313" key="3">
    <source>
        <dbReference type="Proteomes" id="UP000678228"/>
    </source>
</evidence>
<dbReference type="AlphaFoldDB" id="A0A940WZ28"/>
<dbReference type="SUPFAM" id="SSF55729">
    <property type="entry name" value="Acyl-CoA N-acyltransferases (Nat)"/>
    <property type="match status" value="1"/>
</dbReference>
<gene>
    <name evidence="2" type="ORF">J7W16_06295</name>
</gene>
<name>A0A940WZ28_9BACI</name>
<comment type="caution">
    <text evidence="2">The sequence shown here is derived from an EMBL/GenBank/DDBJ whole genome shotgun (WGS) entry which is preliminary data.</text>
</comment>
<organism evidence="2 3">
    <name type="scientific">Halalkalibacter suaedae</name>
    <dbReference type="NCBI Taxonomy" id="2822140"/>
    <lineage>
        <taxon>Bacteria</taxon>
        <taxon>Bacillati</taxon>
        <taxon>Bacillota</taxon>
        <taxon>Bacilli</taxon>
        <taxon>Bacillales</taxon>
        <taxon>Bacillaceae</taxon>
        <taxon>Halalkalibacter</taxon>
    </lineage>
</organism>
<dbReference type="InterPro" id="IPR016181">
    <property type="entry name" value="Acyl_CoA_acyltransferase"/>
</dbReference>
<dbReference type="InterPro" id="IPR000182">
    <property type="entry name" value="GNAT_dom"/>
</dbReference>
<dbReference type="PANTHER" id="PTHR43233">
    <property type="entry name" value="FAMILY N-ACETYLTRANSFERASE, PUTATIVE (AFU_ORTHOLOGUE AFUA_6G03350)-RELATED"/>
    <property type="match status" value="1"/>
</dbReference>
<dbReference type="PANTHER" id="PTHR43233:SF1">
    <property type="entry name" value="FAMILY N-ACETYLTRANSFERASE, PUTATIVE (AFU_ORTHOLOGUE AFUA_6G03350)-RELATED"/>
    <property type="match status" value="1"/>
</dbReference>
<proteinExistence type="predicted"/>
<dbReference type="Proteomes" id="UP000678228">
    <property type="component" value="Unassembled WGS sequence"/>
</dbReference>
<dbReference type="EMBL" id="JAGKSQ010000002">
    <property type="protein sequence ID" value="MBP3950739.1"/>
    <property type="molecule type" value="Genomic_DNA"/>
</dbReference>
<feature type="domain" description="N-acetyltransferase" evidence="1">
    <location>
        <begin position="9"/>
        <end position="134"/>
    </location>
</feature>
<sequence>MTIQISYKDNILPTATEMAYVFKDSGLKRPVDDLPRIQKMIDHADLIVTAWHNEALVGVARCVTDFSYCCYLSDLAVLSKYQKLGIGKRLVELVQSTIGEQVALILLSAPDAMDYYPHIGFNEIKNGFIIPRKN</sequence>
<dbReference type="GO" id="GO:0016747">
    <property type="term" value="F:acyltransferase activity, transferring groups other than amino-acyl groups"/>
    <property type="evidence" value="ECO:0007669"/>
    <property type="project" value="InterPro"/>
</dbReference>
<dbReference type="Pfam" id="PF13673">
    <property type="entry name" value="Acetyltransf_10"/>
    <property type="match status" value="1"/>
</dbReference>
<reference evidence="2" key="1">
    <citation type="submission" date="2021-03" db="EMBL/GenBank/DDBJ databases">
        <title>Bacillus suaedae sp. nov., isolated from Suaeda aralocaspica.</title>
        <authorList>
            <person name="Lei R.F.R."/>
        </authorList>
    </citation>
    <scope>NUCLEOTIDE SEQUENCE</scope>
    <source>
        <strain evidence="2">YZJH907-2</strain>
    </source>
</reference>
<protein>
    <submittedName>
        <fullName evidence="2">GNAT family N-acetyltransferase</fullName>
    </submittedName>
</protein>
<dbReference type="CDD" id="cd04301">
    <property type="entry name" value="NAT_SF"/>
    <property type="match status" value="1"/>
</dbReference>